<feature type="region of interest" description="Disordered" evidence="1">
    <location>
        <begin position="408"/>
        <end position="430"/>
    </location>
</feature>
<feature type="chain" id="PRO_5023087081" evidence="2">
    <location>
        <begin position="28"/>
        <end position="430"/>
    </location>
</feature>
<keyword evidence="2" id="KW-0732">Signal</keyword>
<evidence type="ECO:0000256" key="1">
    <source>
        <dbReference type="SAM" id="MobiDB-lite"/>
    </source>
</evidence>
<evidence type="ECO:0000313" key="4">
    <source>
        <dbReference type="Proteomes" id="UP000321192"/>
    </source>
</evidence>
<gene>
    <name evidence="3" type="ORF">E6Q80_15200</name>
</gene>
<organism evidence="3 4">
    <name type="scientific">Thauera aminoaromatica</name>
    <dbReference type="NCBI Taxonomy" id="164330"/>
    <lineage>
        <taxon>Bacteria</taxon>
        <taxon>Pseudomonadati</taxon>
        <taxon>Pseudomonadota</taxon>
        <taxon>Betaproteobacteria</taxon>
        <taxon>Rhodocyclales</taxon>
        <taxon>Zoogloeaceae</taxon>
        <taxon>Thauera</taxon>
    </lineage>
</organism>
<feature type="signal peptide" evidence="2">
    <location>
        <begin position="1"/>
        <end position="27"/>
    </location>
</feature>
<feature type="compositionally biased region" description="Pro residues" evidence="1">
    <location>
        <begin position="419"/>
        <end position="430"/>
    </location>
</feature>
<dbReference type="EMBL" id="SSFD01000238">
    <property type="protein sequence ID" value="TXH82582.1"/>
    <property type="molecule type" value="Genomic_DNA"/>
</dbReference>
<comment type="caution">
    <text evidence="3">The sequence shown here is derived from an EMBL/GenBank/DDBJ whole genome shotgun (WGS) entry which is preliminary data.</text>
</comment>
<accession>A0A5C7SGS7</accession>
<protein>
    <submittedName>
        <fullName evidence="3">Uncharacterized protein</fullName>
    </submittedName>
</protein>
<evidence type="ECO:0000256" key="2">
    <source>
        <dbReference type="SAM" id="SignalP"/>
    </source>
</evidence>
<proteinExistence type="predicted"/>
<dbReference type="Proteomes" id="UP000321192">
    <property type="component" value="Unassembled WGS sequence"/>
</dbReference>
<dbReference type="AlphaFoldDB" id="A0A5C7SGS7"/>
<evidence type="ECO:0000313" key="3">
    <source>
        <dbReference type="EMBL" id="TXH82582.1"/>
    </source>
</evidence>
<name>A0A5C7SGS7_THASP</name>
<dbReference type="RefSeq" id="WP_276659871.1">
    <property type="nucleotide sequence ID" value="NZ_SSFD01000238.1"/>
</dbReference>
<reference evidence="3 4" key="1">
    <citation type="submission" date="2018-09" db="EMBL/GenBank/DDBJ databases">
        <title>Metagenome Assembled Genomes from an Advanced Water Purification Facility.</title>
        <authorList>
            <person name="Stamps B.W."/>
            <person name="Spear J.R."/>
        </authorList>
    </citation>
    <scope>NUCLEOTIDE SEQUENCE [LARGE SCALE GENOMIC DNA]</scope>
    <source>
        <strain evidence="3">Bin_27_1</strain>
    </source>
</reference>
<sequence>MKATMQSRNAARAMVAAALLLTQNACAVLSSTAETADSTRQGIAYMLPKALLPVELVEADGVVMLRMQPAVLIGDPSQRYFLSHSRSAFASDTIDVSVDETTGLLDKITVTTKDESLAILSEVAKLGRGLRTESGTPPGERILFVGLYDPDGETGPGTPNGRLLEGLQRTLLQWVDGDAKACSQPTEPEKCRLGQRLQQALTAGVGSVDPVVVVKATRLDTGPSMREVATPGSVERAPARPTDCGIGVCYRALQPFVIDLGITEVSAQSTVVQLPNGGAPIALPLDRAAFVQTEHTVDFNNGQLKQLTTERPSSALALVKWPLEVYQAVLQATATLIQLRIGANTKEVELAQSELTTAKELESIRQEWAKRKRESGTGGGAGEIILGGPQRGDALLAVELGKRPVLSTLLPSDGAAGTPPTPDILPGQPK</sequence>